<dbReference type="AlphaFoldDB" id="A0A078GJU6"/>
<sequence>MEGLEIPKQEVHIKIDDSISSSKERHIPNPWFLIPNPLF</sequence>
<proteinExistence type="predicted"/>
<accession>A0A078GJU6</accession>
<organism evidence="1 2">
    <name type="scientific">Brassica napus</name>
    <name type="common">Rape</name>
    <dbReference type="NCBI Taxonomy" id="3708"/>
    <lineage>
        <taxon>Eukaryota</taxon>
        <taxon>Viridiplantae</taxon>
        <taxon>Streptophyta</taxon>
        <taxon>Embryophyta</taxon>
        <taxon>Tracheophyta</taxon>
        <taxon>Spermatophyta</taxon>
        <taxon>Magnoliopsida</taxon>
        <taxon>eudicotyledons</taxon>
        <taxon>Gunneridae</taxon>
        <taxon>Pentapetalae</taxon>
        <taxon>rosids</taxon>
        <taxon>malvids</taxon>
        <taxon>Brassicales</taxon>
        <taxon>Brassicaceae</taxon>
        <taxon>Brassiceae</taxon>
        <taxon>Brassica</taxon>
    </lineage>
</organism>
<reference evidence="1 2" key="1">
    <citation type="journal article" date="2014" name="Science">
        <title>Plant genetics. Early allopolyploid evolution in the post-Neolithic Brassica napus oilseed genome.</title>
        <authorList>
            <person name="Chalhoub B."/>
            <person name="Denoeud F."/>
            <person name="Liu S."/>
            <person name="Parkin I.A."/>
            <person name="Tang H."/>
            <person name="Wang X."/>
            <person name="Chiquet J."/>
            <person name="Belcram H."/>
            <person name="Tong C."/>
            <person name="Samans B."/>
            <person name="Correa M."/>
            <person name="Da Silva C."/>
            <person name="Just J."/>
            <person name="Falentin C."/>
            <person name="Koh C.S."/>
            <person name="Le Clainche I."/>
            <person name="Bernard M."/>
            <person name="Bento P."/>
            <person name="Noel B."/>
            <person name="Labadie K."/>
            <person name="Alberti A."/>
            <person name="Charles M."/>
            <person name="Arnaud D."/>
            <person name="Guo H."/>
            <person name="Daviaud C."/>
            <person name="Alamery S."/>
            <person name="Jabbari K."/>
            <person name="Zhao M."/>
            <person name="Edger P.P."/>
            <person name="Chelaifa H."/>
            <person name="Tack D."/>
            <person name="Lassalle G."/>
            <person name="Mestiri I."/>
            <person name="Schnel N."/>
            <person name="Le Paslier M.C."/>
            <person name="Fan G."/>
            <person name="Renault V."/>
            <person name="Bayer P.E."/>
            <person name="Golicz A.A."/>
            <person name="Manoli S."/>
            <person name="Lee T.H."/>
            <person name="Thi V.H."/>
            <person name="Chalabi S."/>
            <person name="Hu Q."/>
            <person name="Fan C."/>
            <person name="Tollenaere R."/>
            <person name="Lu Y."/>
            <person name="Battail C."/>
            <person name="Shen J."/>
            <person name="Sidebottom C.H."/>
            <person name="Wang X."/>
            <person name="Canaguier A."/>
            <person name="Chauveau A."/>
            <person name="Berard A."/>
            <person name="Deniot G."/>
            <person name="Guan M."/>
            <person name="Liu Z."/>
            <person name="Sun F."/>
            <person name="Lim Y.P."/>
            <person name="Lyons E."/>
            <person name="Town C.D."/>
            <person name="Bancroft I."/>
            <person name="Wang X."/>
            <person name="Meng J."/>
            <person name="Ma J."/>
            <person name="Pires J.C."/>
            <person name="King G.J."/>
            <person name="Brunel D."/>
            <person name="Delourme R."/>
            <person name="Renard M."/>
            <person name="Aury J.M."/>
            <person name="Adams K.L."/>
            <person name="Batley J."/>
            <person name="Snowdon R.J."/>
            <person name="Tost J."/>
            <person name="Edwards D."/>
            <person name="Zhou Y."/>
            <person name="Hua W."/>
            <person name="Sharpe A.G."/>
            <person name="Paterson A.H."/>
            <person name="Guan C."/>
            <person name="Wincker P."/>
        </authorList>
    </citation>
    <scope>NUCLEOTIDE SEQUENCE [LARGE SCALE GENOMIC DNA]</scope>
    <source>
        <strain evidence="2">cv. Darmor-bzh</strain>
    </source>
</reference>
<evidence type="ECO:0000313" key="1">
    <source>
        <dbReference type="EMBL" id="CDY24883.1"/>
    </source>
</evidence>
<dbReference type="Proteomes" id="UP000028999">
    <property type="component" value="Unassembled WGS sequence"/>
</dbReference>
<dbReference type="Gramene" id="CDY24883">
    <property type="protein sequence ID" value="CDY24883"/>
    <property type="gene ID" value="GSBRNA2T00028640001"/>
</dbReference>
<dbReference type="PaxDb" id="3708-A0A078GJU6"/>
<evidence type="ECO:0000313" key="2">
    <source>
        <dbReference type="Proteomes" id="UP000028999"/>
    </source>
</evidence>
<protein>
    <submittedName>
        <fullName evidence="1">BnaA03g59870D protein</fullName>
    </submittedName>
</protein>
<name>A0A078GJU6_BRANA</name>
<keyword evidence="2" id="KW-1185">Reference proteome</keyword>
<gene>
    <name evidence="1" type="primary">BnaA03g59870D</name>
    <name evidence="1" type="ORF">GSBRNA2T00028640001</name>
</gene>
<dbReference type="EMBL" id="LK032165">
    <property type="protein sequence ID" value="CDY24883.1"/>
    <property type="molecule type" value="Genomic_DNA"/>
</dbReference>